<accession>A0A6I6CCF5</accession>
<keyword evidence="1" id="KW-0812">Transmembrane</keyword>
<gene>
    <name evidence="2" type="ORF">STABA_v1c02880</name>
</gene>
<keyword evidence="3" id="KW-1185">Reference proteome</keyword>
<feature type="transmembrane region" description="Helical" evidence="1">
    <location>
        <begin position="20"/>
        <end position="42"/>
    </location>
</feature>
<evidence type="ECO:0000256" key="1">
    <source>
        <dbReference type="SAM" id="Phobius"/>
    </source>
</evidence>
<evidence type="ECO:0000313" key="2">
    <source>
        <dbReference type="EMBL" id="QGS51654.1"/>
    </source>
</evidence>
<proteinExistence type="predicted"/>
<feature type="transmembrane region" description="Helical" evidence="1">
    <location>
        <begin position="54"/>
        <end position="77"/>
    </location>
</feature>
<dbReference type="AlphaFoldDB" id="A0A6I6CCF5"/>
<evidence type="ECO:0008006" key="4">
    <source>
        <dbReference type="Google" id="ProtNLM"/>
    </source>
</evidence>
<keyword evidence="1" id="KW-0472">Membrane</keyword>
<dbReference type="OrthoDB" id="9976885at2"/>
<sequence>MQFLKIFDAVPPATPLQWVFIILAIIFIVGPGFVWVGLSFYSKSKRRPIPRLHLIMFGVQILGILIGILLIVFGAMATAKS</sequence>
<keyword evidence="1" id="KW-1133">Transmembrane helix</keyword>
<dbReference type="KEGG" id="stab:STABA_v1c02880"/>
<protein>
    <recommendedName>
        <fullName evidence="4">HIG1 domain-containing protein</fullName>
    </recommendedName>
</protein>
<dbReference type="EMBL" id="CP046276">
    <property type="protein sequence ID" value="QGS51654.1"/>
    <property type="molecule type" value="Genomic_DNA"/>
</dbReference>
<name>A0A6I6CCF5_9MOLU</name>
<dbReference type="Proteomes" id="UP000424468">
    <property type="component" value="Chromosome"/>
</dbReference>
<reference evidence="2 3" key="1">
    <citation type="submission" date="2019-11" db="EMBL/GenBank/DDBJ databases">
        <title>Complete genome sequence of Spiroplasma tabanidicola TAUS-1 (DSM 22603).</title>
        <authorList>
            <person name="Huang C.-T."/>
            <person name="Lin Y.-C."/>
            <person name="Kuo C.-H."/>
        </authorList>
    </citation>
    <scope>NUCLEOTIDE SEQUENCE [LARGE SCALE GENOMIC DNA]</scope>
    <source>
        <strain evidence="2 3">TAUS-1</strain>
    </source>
</reference>
<dbReference type="RefSeq" id="WP_156005835.1">
    <property type="nucleotide sequence ID" value="NZ_CP046276.1"/>
</dbReference>
<evidence type="ECO:0000313" key="3">
    <source>
        <dbReference type="Proteomes" id="UP000424468"/>
    </source>
</evidence>
<organism evidence="2 3">
    <name type="scientific">Spiroplasma tabanidicola</name>
    <dbReference type="NCBI Taxonomy" id="324079"/>
    <lineage>
        <taxon>Bacteria</taxon>
        <taxon>Bacillati</taxon>
        <taxon>Mycoplasmatota</taxon>
        <taxon>Mollicutes</taxon>
        <taxon>Entomoplasmatales</taxon>
        <taxon>Spiroplasmataceae</taxon>
        <taxon>Spiroplasma</taxon>
    </lineage>
</organism>